<dbReference type="GO" id="GO:0035599">
    <property type="term" value="F:aspartic acid methylthiotransferase activity"/>
    <property type="evidence" value="ECO:0007669"/>
    <property type="project" value="TreeGrafter"/>
</dbReference>
<evidence type="ECO:0000256" key="8">
    <source>
        <dbReference type="HAMAP-Rule" id="MF_01865"/>
    </source>
</evidence>
<evidence type="ECO:0000259" key="11">
    <source>
        <dbReference type="PROSITE" id="PS51918"/>
    </source>
</evidence>
<comment type="catalytic activity">
    <reaction evidence="8">
        <text>L-aspartate(89)-[ribosomal protein uS12]-hydrogen + (sulfur carrier)-SH + AH2 + 2 S-adenosyl-L-methionine = 3-methylsulfanyl-L-aspartate(89)-[ribosomal protein uS12]-hydrogen + (sulfur carrier)-H + 5'-deoxyadenosine + L-methionine + A + S-adenosyl-L-homocysteine + 2 H(+)</text>
        <dbReference type="Rhea" id="RHEA:37087"/>
        <dbReference type="Rhea" id="RHEA-COMP:10460"/>
        <dbReference type="Rhea" id="RHEA-COMP:10461"/>
        <dbReference type="Rhea" id="RHEA-COMP:14737"/>
        <dbReference type="Rhea" id="RHEA-COMP:14739"/>
        <dbReference type="ChEBI" id="CHEBI:13193"/>
        <dbReference type="ChEBI" id="CHEBI:15378"/>
        <dbReference type="ChEBI" id="CHEBI:17319"/>
        <dbReference type="ChEBI" id="CHEBI:17499"/>
        <dbReference type="ChEBI" id="CHEBI:29917"/>
        <dbReference type="ChEBI" id="CHEBI:29961"/>
        <dbReference type="ChEBI" id="CHEBI:57844"/>
        <dbReference type="ChEBI" id="CHEBI:57856"/>
        <dbReference type="ChEBI" id="CHEBI:59789"/>
        <dbReference type="ChEBI" id="CHEBI:64428"/>
        <dbReference type="ChEBI" id="CHEBI:73599"/>
        <dbReference type="EC" id="2.8.4.4"/>
    </reaction>
</comment>
<dbReference type="InterPro" id="IPR005840">
    <property type="entry name" value="Ribosomal_uS12_MeSTrfase_RimO"/>
</dbReference>
<evidence type="ECO:0000259" key="10">
    <source>
        <dbReference type="PROSITE" id="PS51449"/>
    </source>
</evidence>
<dbReference type="AlphaFoldDB" id="A0A4V1QU80"/>
<dbReference type="InterPro" id="IPR006638">
    <property type="entry name" value="Elp3/MiaA/NifB-like_rSAM"/>
</dbReference>
<dbReference type="PROSITE" id="PS01278">
    <property type="entry name" value="MTTASE_RADICAL"/>
    <property type="match status" value="1"/>
</dbReference>
<dbReference type="GO" id="GO:0005840">
    <property type="term" value="C:ribosome"/>
    <property type="evidence" value="ECO:0007669"/>
    <property type="project" value="UniProtKB-KW"/>
</dbReference>
<dbReference type="Gene3D" id="3.80.30.20">
    <property type="entry name" value="tm_1862 like domain"/>
    <property type="match status" value="1"/>
</dbReference>
<reference evidence="12 13" key="1">
    <citation type="submission" date="2019-01" db="EMBL/GenBank/DDBJ databases">
        <title>Senegalimassilia sp. nov. KGMB04484 isolated human feces.</title>
        <authorList>
            <person name="Han K.-I."/>
            <person name="Kim J.-S."/>
            <person name="Lee K.C."/>
            <person name="Suh M.K."/>
            <person name="Eom M.K."/>
            <person name="Lee J.H."/>
            <person name="Park S.-H."/>
            <person name="Kang S.W."/>
            <person name="Park J.-E."/>
            <person name="Oh B.S."/>
            <person name="Yu S.Y."/>
            <person name="Choi S.-H."/>
            <person name="Lee D.H."/>
            <person name="Yoon H."/>
            <person name="Kim B.-Y."/>
            <person name="Lee J.H."/>
            <person name="Lee J.-S."/>
        </authorList>
    </citation>
    <scope>NUCLEOTIDE SEQUENCE [LARGE SCALE GENOMIC DNA]</scope>
    <source>
        <strain evidence="12 13">KGMB04484</strain>
    </source>
</reference>
<evidence type="ECO:0000256" key="1">
    <source>
        <dbReference type="ARBA" id="ARBA00022485"/>
    </source>
</evidence>
<dbReference type="InterPro" id="IPR007197">
    <property type="entry name" value="rSAM"/>
</dbReference>
<evidence type="ECO:0000256" key="7">
    <source>
        <dbReference type="ARBA" id="ARBA00023014"/>
    </source>
</evidence>
<feature type="binding site" evidence="8">
    <location>
        <position position="39"/>
    </location>
    <ligand>
        <name>[4Fe-4S] cluster</name>
        <dbReference type="ChEBI" id="CHEBI:49883"/>
        <label>1</label>
    </ligand>
</feature>
<dbReference type="GO" id="GO:0103039">
    <property type="term" value="F:protein methylthiotransferase activity"/>
    <property type="evidence" value="ECO:0007669"/>
    <property type="project" value="UniProtKB-EC"/>
</dbReference>
<proteinExistence type="inferred from homology"/>
<dbReference type="Pfam" id="PF04055">
    <property type="entry name" value="Radical_SAM"/>
    <property type="match status" value="1"/>
</dbReference>
<dbReference type="EC" id="2.8.4.4" evidence="8"/>
<feature type="binding site" evidence="8">
    <location>
        <position position="157"/>
    </location>
    <ligand>
        <name>[4Fe-4S] cluster</name>
        <dbReference type="ChEBI" id="CHEBI:49883"/>
        <label>2</label>
        <note>4Fe-4S-S-AdoMet</note>
    </ligand>
</feature>
<comment type="function">
    <text evidence="8">Catalyzes the methylthiolation of an aspartic acid residue of ribosomal protein uS12.</text>
</comment>
<evidence type="ECO:0000256" key="3">
    <source>
        <dbReference type="ARBA" id="ARBA00022679"/>
    </source>
</evidence>
<keyword evidence="12" id="KW-0689">Ribosomal protein</keyword>
<dbReference type="SFLD" id="SFLDG01061">
    <property type="entry name" value="methylthiotransferase"/>
    <property type="match status" value="1"/>
</dbReference>
<evidence type="ECO:0000313" key="13">
    <source>
        <dbReference type="Proteomes" id="UP000293345"/>
    </source>
</evidence>
<protein>
    <recommendedName>
        <fullName evidence="8">Ribosomal protein uS12 methylthiotransferase RimO</fullName>
        <shortName evidence="8">uS12 MTTase</shortName>
        <shortName evidence="8">uS12 methylthiotransferase</shortName>
        <ecNumber evidence="8">2.8.4.4</ecNumber>
    </recommendedName>
    <alternativeName>
        <fullName evidence="8">Ribosomal protein uS12 (aspartate-C(3))-methylthiotransferase</fullName>
    </alternativeName>
    <alternativeName>
        <fullName evidence="8">Ribosome maturation factor RimO</fullName>
    </alternativeName>
</protein>
<feature type="binding site" evidence="8">
    <location>
        <position position="154"/>
    </location>
    <ligand>
        <name>[4Fe-4S] cluster</name>
        <dbReference type="ChEBI" id="CHEBI:49883"/>
        <label>2</label>
        <note>4Fe-4S-S-AdoMet</note>
    </ligand>
</feature>
<comment type="subcellular location">
    <subcellularLocation>
        <location evidence="8">Cytoplasm</location>
    </subcellularLocation>
</comment>
<dbReference type="Gene3D" id="2.40.50.140">
    <property type="entry name" value="Nucleic acid-binding proteins"/>
    <property type="match status" value="1"/>
</dbReference>
<dbReference type="InterPro" id="IPR038135">
    <property type="entry name" value="Methylthiotransferase_N_sf"/>
</dbReference>
<gene>
    <name evidence="8 12" type="primary">rimO</name>
    <name evidence="12" type="ORF">ET524_00555</name>
</gene>
<comment type="caution">
    <text evidence="12">The sequence shown here is derived from an EMBL/GenBank/DDBJ whole genome shotgun (WGS) entry which is preliminary data.</text>
</comment>
<feature type="domain" description="MTTase N-terminal" evidence="10">
    <location>
        <begin position="1"/>
        <end position="110"/>
    </location>
</feature>
<dbReference type="Pfam" id="PF18693">
    <property type="entry name" value="TRAM_2"/>
    <property type="match status" value="1"/>
</dbReference>
<feature type="binding site" evidence="8">
    <location>
        <position position="150"/>
    </location>
    <ligand>
        <name>[4Fe-4S] cluster</name>
        <dbReference type="ChEBI" id="CHEBI:49883"/>
        <label>2</label>
        <note>4Fe-4S-S-AdoMet</note>
    </ligand>
</feature>
<dbReference type="GO" id="GO:0046872">
    <property type="term" value="F:metal ion binding"/>
    <property type="evidence" value="ECO:0007669"/>
    <property type="project" value="UniProtKB-KW"/>
</dbReference>
<feature type="binding site" evidence="8">
    <location>
        <position position="73"/>
    </location>
    <ligand>
        <name>[4Fe-4S] cluster</name>
        <dbReference type="ChEBI" id="CHEBI:49883"/>
        <label>1</label>
    </ligand>
</feature>
<dbReference type="FunFam" id="3.80.30.20:FF:000001">
    <property type="entry name" value="tRNA-2-methylthio-N(6)-dimethylallyladenosine synthase 2"/>
    <property type="match status" value="1"/>
</dbReference>
<accession>A0A4V1QU80</accession>
<keyword evidence="12" id="KW-0687">Ribonucleoprotein</keyword>
<keyword evidence="3 8" id="KW-0808">Transferase</keyword>
<dbReference type="GO" id="GO:0005829">
    <property type="term" value="C:cytosol"/>
    <property type="evidence" value="ECO:0007669"/>
    <property type="project" value="TreeGrafter"/>
</dbReference>
<name>A0A4V1QU80_9ACTN</name>
<dbReference type="InterPro" id="IPR005839">
    <property type="entry name" value="Methylthiotransferase"/>
</dbReference>
<feature type="domain" description="Radical SAM core" evidence="11">
    <location>
        <begin position="136"/>
        <end position="367"/>
    </location>
</feature>
<dbReference type="InterPro" id="IPR002792">
    <property type="entry name" value="TRAM_dom"/>
</dbReference>
<dbReference type="Gene3D" id="3.40.50.12160">
    <property type="entry name" value="Methylthiotransferase, N-terminal domain"/>
    <property type="match status" value="1"/>
</dbReference>
<evidence type="ECO:0000256" key="6">
    <source>
        <dbReference type="ARBA" id="ARBA00023004"/>
    </source>
</evidence>
<dbReference type="InterPro" id="IPR020612">
    <property type="entry name" value="Methylthiotransferase_CS"/>
</dbReference>
<dbReference type="InterPro" id="IPR058240">
    <property type="entry name" value="rSAM_sf"/>
</dbReference>
<feature type="domain" description="TRAM" evidence="9">
    <location>
        <begin position="369"/>
        <end position="430"/>
    </location>
</feature>
<dbReference type="OrthoDB" id="9805215at2"/>
<dbReference type="Proteomes" id="UP000293345">
    <property type="component" value="Unassembled WGS sequence"/>
</dbReference>
<dbReference type="InterPro" id="IPR023404">
    <property type="entry name" value="rSAM_horseshoe"/>
</dbReference>
<keyword evidence="2 8" id="KW-0963">Cytoplasm</keyword>
<comment type="cofactor">
    <cofactor evidence="8">
        <name>[4Fe-4S] cluster</name>
        <dbReference type="ChEBI" id="CHEBI:49883"/>
    </cofactor>
    <text evidence="8">Binds 2 [4Fe-4S] clusters. One cluster is coordinated with 3 cysteines and an exchangeable S-adenosyl-L-methionine.</text>
</comment>
<dbReference type="PANTHER" id="PTHR43837:SF1">
    <property type="entry name" value="RIBOSOMAL PROTEIN US12 METHYLTHIOTRANSFERASE RIMO"/>
    <property type="match status" value="1"/>
</dbReference>
<evidence type="ECO:0000256" key="2">
    <source>
        <dbReference type="ARBA" id="ARBA00022490"/>
    </source>
</evidence>
<keyword evidence="13" id="KW-1185">Reference proteome</keyword>
<dbReference type="EMBL" id="SDPW01000001">
    <property type="protein sequence ID" value="RXZ55037.1"/>
    <property type="molecule type" value="Genomic_DNA"/>
</dbReference>
<sequence>MGCAKNEVDTQRMQSQLRRAGFAIANDPQTANAVVVNTCSFIQSATEESLEAIFEVAGMPNVAAGAALIVAGCMPARYGEELADELQEASAFVPCSKEDDISSIVAGALGLTDSVLKDLRSATLGAVPEGAIALDGTRAVSAYVKISDGCDRFCSYCTIPYIRGRYHSFPYEQVRQDVADRVAEGVREVVLIAQDTGRWGQDFDEPSSLGTLAGKLADEFPDTWFRIMYIQPEGITDELLSAVADHDNICNYFDIPLQHVQPRILKAMHRKGSREEYEQLMEHVRDMVPGVTLRTTLIAGFPGETEDDFDELCDFVEEGLCDYIGVFAYSREEGTRAYDLPDQVEDDEKAFRAQRLRDLADDVCTPLIASRVGSTVDVLVEGTEEDGQLFGRAMCQAPEVDGVTYVDQGKPGEVVRVKIADTLLYEMEGE</sequence>
<dbReference type="InterPro" id="IPR012340">
    <property type="entry name" value="NA-bd_OB-fold"/>
</dbReference>
<keyword evidence="5 8" id="KW-0479">Metal-binding</keyword>
<keyword evidence="7 8" id="KW-0411">Iron-sulfur</keyword>
<dbReference type="GO" id="GO:0051539">
    <property type="term" value="F:4 iron, 4 sulfur cluster binding"/>
    <property type="evidence" value="ECO:0007669"/>
    <property type="project" value="UniProtKB-UniRule"/>
</dbReference>
<dbReference type="GO" id="GO:0035600">
    <property type="term" value="P:tRNA methylthiolation"/>
    <property type="evidence" value="ECO:0007669"/>
    <property type="project" value="UniProtKB-ARBA"/>
</dbReference>
<dbReference type="PROSITE" id="PS50926">
    <property type="entry name" value="TRAM"/>
    <property type="match status" value="1"/>
</dbReference>
<evidence type="ECO:0000256" key="4">
    <source>
        <dbReference type="ARBA" id="ARBA00022691"/>
    </source>
</evidence>
<dbReference type="HAMAP" id="MF_01865">
    <property type="entry name" value="MTTase_RimO"/>
    <property type="match status" value="1"/>
</dbReference>
<dbReference type="SUPFAM" id="SSF102114">
    <property type="entry name" value="Radical SAM enzymes"/>
    <property type="match status" value="1"/>
</dbReference>
<keyword evidence="1 8" id="KW-0004">4Fe-4S</keyword>
<dbReference type="PROSITE" id="PS51918">
    <property type="entry name" value="RADICAL_SAM"/>
    <property type="match status" value="1"/>
</dbReference>
<keyword evidence="4 8" id="KW-0949">S-adenosyl-L-methionine</keyword>
<organism evidence="12 13">
    <name type="scientific">Senegalimassilia faecalis</name>
    <dbReference type="NCBI Taxonomy" id="2509433"/>
    <lineage>
        <taxon>Bacteria</taxon>
        <taxon>Bacillati</taxon>
        <taxon>Actinomycetota</taxon>
        <taxon>Coriobacteriia</taxon>
        <taxon>Coriobacteriales</taxon>
        <taxon>Coriobacteriaceae</taxon>
        <taxon>Senegalimassilia</taxon>
    </lineage>
</organism>
<comment type="similarity">
    <text evidence="8">Belongs to the methylthiotransferase family. RimO subfamily.</text>
</comment>
<dbReference type="PANTHER" id="PTHR43837">
    <property type="entry name" value="RIBOSOMAL PROTEIN S12 METHYLTHIOTRANSFERASE RIMO"/>
    <property type="match status" value="1"/>
</dbReference>
<dbReference type="CDD" id="cd01335">
    <property type="entry name" value="Radical_SAM"/>
    <property type="match status" value="1"/>
</dbReference>
<dbReference type="NCBIfam" id="TIGR01125">
    <property type="entry name" value="30S ribosomal protein S12 methylthiotransferase RimO"/>
    <property type="match status" value="1"/>
</dbReference>
<dbReference type="NCBIfam" id="TIGR00089">
    <property type="entry name" value="MiaB/RimO family radical SAM methylthiotransferase"/>
    <property type="match status" value="1"/>
</dbReference>
<dbReference type="Pfam" id="PF00919">
    <property type="entry name" value="UPF0004"/>
    <property type="match status" value="1"/>
</dbReference>
<evidence type="ECO:0000259" key="9">
    <source>
        <dbReference type="PROSITE" id="PS50926"/>
    </source>
</evidence>
<evidence type="ECO:0000256" key="5">
    <source>
        <dbReference type="ARBA" id="ARBA00022723"/>
    </source>
</evidence>
<keyword evidence="6 8" id="KW-0408">Iron</keyword>
<evidence type="ECO:0000313" key="12">
    <source>
        <dbReference type="EMBL" id="RXZ55037.1"/>
    </source>
</evidence>
<dbReference type="SMART" id="SM00729">
    <property type="entry name" value="Elp3"/>
    <property type="match status" value="1"/>
</dbReference>
<dbReference type="PROSITE" id="PS51449">
    <property type="entry name" value="MTTASE_N"/>
    <property type="match status" value="1"/>
</dbReference>
<dbReference type="SFLD" id="SFLDS00029">
    <property type="entry name" value="Radical_SAM"/>
    <property type="match status" value="1"/>
</dbReference>
<dbReference type="SFLD" id="SFLDG01082">
    <property type="entry name" value="B12-binding_domain_containing"/>
    <property type="match status" value="1"/>
</dbReference>
<dbReference type="InterPro" id="IPR013848">
    <property type="entry name" value="Methylthiotransferase_N"/>
</dbReference>
<feature type="binding site" evidence="8">
    <location>
        <position position="3"/>
    </location>
    <ligand>
        <name>[4Fe-4S] cluster</name>
        <dbReference type="ChEBI" id="CHEBI:49883"/>
        <label>1</label>
    </ligand>
</feature>